<reference evidence="1 2" key="1">
    <citation type="journal article" date="2013" name="Genome Biol.">
        <title>The genome sequence of the most widely cultivated cacao type and its use to identify candidate genes regulating pod color.</title>
        <authorList>
            <person name="Motamayor J.C."/>
            <person name="Mockaitis K."/>
            <person name="Schmutz J."/>
            <person name="Haiminen N."/>
            <person name="Iii D.L."/>
            <person name="Cornejo O."/>
            <person name="Findley S.D."/>
            <person name="Zheng P."/>
            <person name="Utro F."/>
            <person name="Royaert S."/>
            <person name="Saski C."/>
            <person name="Jenkins J."/>
            <person name="Podicheti R."/>
            <person name="Zhao M."/>
            <person name="Scheffler B.E."/>
            <person name="Stack J.C."/>
            <person name="Feltus F.A."/>
            <person name="Mustiga G.M."/>
            <person name="Amores F."/>
            <person name="Phillips W."/>
            <person name="Marelli J.P."/>
            <person name="May G.D."/>
            <person name="Shapiro H."/>
            <person name="Ma J."/>
            <person name="Bustamante C.D."/>
            <person name="Schnell R.J."/>
            <person name="Main D."/>
            <person name="Gilbert D."/>
            <person name="Parida L."/>
            <person name="Kuhn D.N."/>
        </authorList>
    </citation>
    <scope>NUCLEOTIDE SEQUENCE [LARGE SCALE GENOMIC DNA]</scope>
    <source>
        <strain evidence="2">cv. Matina 1-6</strain>
    </source>
</reference>
<accession>A0A061GNN8</accession>
<organism evidence="1 2">
    <name type="scientific">Theobroma cacao</name>
    <name type="common">Cacao</name>
    <name type="synonym">Cocoa</name>
    <dbReference type="NCBI Taxonomy" id="3641"/>
    <lineage>
        <taxon>Eukaryota</taxon>
        <taxon>Viridiplantae</taxon>
        <taxon>Streptophyta</taxon>
        <taxon>Embryophyta</taxon>
        <taxon>Tracheophyta</taxon>
        <taxon>Spermatophyta</taxon>
        <taxon>Magnoliopsida</taxon>
        <taxon>eudicotyledons</taxon>
        <taxon>Gunneridae</taxon>
        <taxon>Pentapetalae</taxon>
        <taxon>rosids</taxon>
        <taxon>malvids</taxon>
        <taxon>Malvales</taxon>
        <taxon>Malvaceae</taxon>
        <taxon>Byttnerioideae</taxon>
        <taxon>Theobroma</taxon>
    </lineage>
</organism>
<proteinExistence type="predicted"/>
<evidence type="ECO:0000313" key="1">
    <source>
        <dbReference type="EMBL" id="EOY31028.1"/>
    </source>
</evidence>
<sequence length="86" mass="9374">MGRGNVGGGQKRWNAKGLATCVGKEISLEVVTCRDGIGCYYSQLLGLEYGPICSSALSCGEWMKKADHGFRSSLHFRRLSSLLFLT</sequence>
<evidence type="ECO:0000313" key="2">
    <source>
        <dbReference type="Proteomes" id="UP000026915"/>
    </source>
</evidence>
<dbReference type="EMBL" id="CM001887">
    <property type="protein sequence ID" value="EOY31028.1"/>
    <property type="molecule type" value="Genomic_DNA"/>
</dbReference>
<protein>
    <submittedName>
        <fullName evidence="1">Uncharacterized protein</fullName>
    </submittedName>
</protein>
<dbReference type="Gramene" id="EOY31028">
    <property type="protein sequence ID" value="EOY31028"/>
    <property type="gene ID" value="TCM_038053"/>
</dbReference>
<dbReference type="AlphaFoldDB" id="A0A061GNN8"/>
<dbReference type="Proteomes" id="UP000026915">
    <property type="component" value="Chromosome 9"/>
</dbReference>
<keyword evidence="2" id="KW-1185">Reference proteome</keyword>
<name>A0A061GNN8_THECC</name>
<gene>
    <name evidence="1" type="ORF">TCM_038053</name>
</gene>
<dbReference type="InParanoid" id="A0A061GNN8"/>
<dbReference type="HOGENOM" id="CLU_2502484_0_0_1"/>